<dbReference type="SMART" id="SM00400">
    <property type="entry name" value="ZnF_CHCC"/>
    <property type="match status" value="1"/>
</dbReference>
<dbReference type="Pfam" id="PF08275">
    <property type="entry name" value="DNAG_N"/>
    <property type="match status" value="1"/>
</dbReference>
<evidence type="ECO:0000256" key="9">
    <source>
        <dbReference type="ARBA" id="ARBA00022842"/>
    </source>
</evidence>
<feature type="zinc finger region" description="CHC2-type" evidence="12 14">
    <location>
        <begin position="40"/>
        <end position="64"/>
    </location>
</feature>
<sequence length="585" mass="67270">MPGRIPRSFIDDILARVDVVEIINARVPLKKKGREYSACCPFHNEKTPSFTVSPTKQFYHCFGCGEHGTAITFLMEYEHLDFVEAIEYIARSLGVEVPREKGRAKSAEEYKKQGGLYELMEEVNRFYQFHLTKHSDAQQYLAERGLSEDIIQRFGLGYVPDAWDNVLKQFAKSFSVKDLMDAGLLIEKDSGGQYDRFRDRIMFPIRDRRGRIVGFGGRVMGDATPKYLNSPETSIFHKGTELYGFYEARQYTRKLERLLVVEGYMDVIALAQFDISYAVATLGTATTQEHVNLIFRAVSEVVFCFDGDRAGQEAAWRALQNALAVLRDGKEIRFLFLPTGEDPDSQVRKIGKEAFEELLVSESVSMTDYLLEHMSEKYNISSREGKSRFMDEMSTMLVSMPDTLIRDQLIADISKLTSIEENILRKRQVNSEQVPKTQGFKRIQNHAVQKTPVRYAISLLLNQPSLVSEAGNPEQIARFDLAGSDFLATLIETIEENPHLNTAAMLERWRGTRYEQSIVQLLRWQPESTDVEILREEFRDCLQRIQYQAHEQQLECLLHKARTEGLDDIEQRDLLMLLRENSKEN</sequence>
<dbReference type="InterPro" id="IPR006295">
    <property type="entry name" value="DNA_primase_DnaG"/>
</dbReference>
<evidence type="ECO:0000259" key="15">
    <source>
        <dbReference type="PROSITE" id="PS50880"/>
    </source>
</evidence>
<dbReference type="Pfam" id="PF01807">
    <property type="entry name" value="Zn_ribbon_DnaG"/>
    <property type="match status" value="1"/>
</dbReference>
<dbReference type="FunFam" id="3.40.1360.10:FF:000002">
    <property type="entry name" value="DNA primase"/>
    <property type="match status" value="1"/>
</dbReference>
<feature type="domain" description="Toprim" evidence="15">
    <location>
        <begin position="256"/>
        <end position="338"/>
    </location>
</feature>
<protein>
    <recommendedName>
        <fullName evidence="12 13">DNA primase</fullName>
        <ecNumber evidence="12">2.7.7.101</ecNumber>
    </recommendedName>
</protein>
<evidence type="ECO:0000256" key="1">
    <source>
        <dbReference type="ARBA" id="ARBA00022478"/>
    </source>
</evidence>
<evidence type="ECO:0000256" key="3">
    <source>
        <dbReference type="ARBA" id="ARBA00022679"/>
    </source>
</evidence>
<evidence type="ECO:0000256" key="8">
    <source>
        <dbReference type="ARBA" id="ARBA00022833"/>
    </source>
</evidence>
<dbReference type="InterPro" id="IPR050219">
    <property type="entry name" value="DnaG_primase"/>
</dbReference>
<dbReference type="HAMAP" id="MF_00974">
    <property type="entry name" value="DNA_primase_DnaG"/>
    <property type="match status" value="1"/>
</dbReference>
<dbReference type="InterPro" id="IPR037068">
    <property type="entry name" value="DNA_primase_core_N_sf"/>
</dbReference>
<keyword evidence="4 12" id="KW-0548">Nucleotidyltransferase</keyword>
<dbReference type="CDD" id="cd03364">
    <property type="entry name" value="TOPRIM_DnaG_primases"/>
    <property type="match status" value="1"/>
</dbReference>
<keyword evidence="10 12" id="KW-0238">DNA-binding</keyword>
<comment type="subunit">
    <text evidence="12">Monomer. Interacts with DnaB.</text>
</comment>
<comment type="cofactor">
    <cofactor evidence="12 13 14">
        <name>Zn(2+)</name>
        <dbReference type="ChEBI" id="CHEBI:29105"/>
    </cofactor>
    <text evidence="12 13 14">Binds 1 zinc ion per monomer.</text>
</comment>
<dbReference type="GO" id="GO:0000428">
    <property type="term" value="C:DNA-directed RNA polymerase complex"/>
    <property type="evidence" value="ECO:0007669"/>
    <property type="project" value="UniProtKB-KW"/>
</dbReference>
<evidence type="ECO:0000256" key="5">
    <source>
        <dbReference type="ARBA" id="ARBA00022705"/>
    </source>
</evidence>
<dbReference type="GO" id="GO:0006269">
    <property type="term" value="P:DNA replication, synthesis of primer"/>
    <property type="evidence" value="ECO:0007669"/>
    <property type="project" value="UniProtKB-UniRule"/>
</dbReference>
<dbReference type="Gene3D" id="1.10.860.10">
    <property type="entry name" value="DNAb Helicase, Chain A"/>
    <property type="match status" value="1"/>
</dbReference>
<dbReference type="InterPro" id="IPR034151">
    <property type="entry name" value="TOPRIM_DnaG_bac"/>
</dbReference>
<dbReference type="SUPFAM" id="SSF117023">
    <property type="entry name" value="DNA primase DnaG, C-terminal domain"/>
    <property type="match status" value="1"/>
</dbReference>
<dbReference type="InterPro" id="IPR013264">
    <property type="entry name" value="DNAG_N"/>
</dbReference>
<dbReference type="Pfam" id="PF08278">
    <property type="entry name" value="DnaG_DnaB_bind"/>
    <property type="match status" value="1"/>
</dbReference>
<gene>
    <name evidence="12" type="primary">dnaG</name>
    <name evidence="16" type="ORF">HELGO_WM6047</name>
</gene>
<evidence type="ECO:0000256" key="6">
    <source>
        <dbReference type="ARBA" id="ARBA00022723"/>
    </source>
</evidence>
<evidence type="ECO:0000256" key="11">
    <source>
        <dbReference type="ARBA" id="ARBA00023163"/>
    </source>
</evidence>
<evidence type="ECO:0000313" key="16">
    <source>
        <dbReference type="EMBL" id="CAA6821337.1"/>
    </source>
</evidence>
<dbReference type="InterPro" id="IPR006171">
    <property type="entry name" value="TOPRIM_dom"/>
</dbReference>
<dbReference type="FunFam" id="3.90.980.10:FF:000001">
    <property type="entry name" value="DNA primase"/>
    <property type="match status" value="1"/>
</dbReference>
<dbReference type="InterPro" id="IPR030846">
    <property type="entry name" value="DnaG_bac"/>
</dbReference>
<keyword evidence="3 12" id="KW-0808">Transferase</keyword>
<dbReference type="PANTHER" id="PTHR30313:SF2">
    <property type="entry name" value="DNA PRIMASE"/>
    <property type="match status" value="1"/>
</dbReference>
<evidence type="ECO:0000256" key="7">
    <source>
        <dbReference type="ARBA" id="ARBA00022771"/>
    </source>
</evidence>
<keyword evidence="1 12" id="KW-0240">DNA-directed RNA polymerase</keyword>
<dbReference type="GO" id="GO:0008270">
    <property type="term" value="F:zinc ion binding"/>
    <property type="evidence" value="ECO:0007669"/>
    <property type="project" value="UniProtKB-UniRule"/>
</dbReference>
<dbReference type="InterPro" id="IPR013173">
    <property type="entry name" value="DNA_primase_DnaG_DnaB-bd_dom"/>
</dbReference>
<comment type="function">
    <text evidence="12 13">RNA polymerase that catalyzes the synthesis of short RNA molecules used as primers for DNA polymerase during DNA replication.</text>
</comment>
<dbReference type="GO" id="GO:1990077">
    <property type="term" value="C:primosome complex"/>
    <property type="evidence" value="ECO:0007669"/>
    <property type="project" value="UniProtKB-KW"/>
</dbReference>
<accession>A0A6S6TT43</accession>
<evidence type="ECO:0000256" key="10">
    <source>
        <dbReference type="ARBA" id="ARBA00023125"/>
    </source>
</evidence>
<reference evidence="16" key="1">
    <citation type="submission" date="2020-01" db="EMBL/GenBank/DDBJ databases">
        <authorList>
            <person name="Meier V. D."/>
            <person name="Meier V D."/>
        </authorList>
    </citation>
    <scope>NUCLEOTIDE SEQUENCE</scope>
    <source>
        <strain evidence="16">HLG_WM_MAG_07</strain>
    </source>
</reference>
<dbReference type="PROSITE" id="PS50880">
    <property type="entry name" value="TOPRIM"/>
    <property type="match status" value="1"/>
</dbReference>
<proteinExistence type="inferred from homology"/>
<evidence type="ECO:0000256" key="4">
    <source>
        <dbReference type="ARBA" id="ARBA00022695"/>
    </source>
</evidence>
<dbReference type="InterPro" id="IPR016136">
    <property type="entry name" value="DNA_helicase_N/primase_C"/>
</dbReference>
<dbReference type="EMBL" id="CACVAY010000103">
    <property type="protein sequence ID" value="CAA6821337.1"/>
    <property type="molecule type" value="Genomic_DNA"/>
</dbReference>
<dbReference type="SMART" id="SM00493">
    <property type="entry name" value="TOPRIM"/>
    <property type="match status" value="1"/>
</dbReference>
<dbReference type="PIRSF" id="PIRSF002811">
    <property type="entry name" value="DnaG"/>
    <property type="match status" value="1"/>
</dbReference>
<comment type="domain">
    <text evidence="12">Contains an N-terminal zinc-binding domain, a central core domain that contains the primase activity, and a C-terminal DnaB-binding domain.</text>
</comment>
<dbReference type="Gene3D" id="1.20.50.20">
    <property type="entry name" value="DnaG, RNA polymerase domain, helical bundle"/>
    <property type="match status" value="1"/>
</dbReference>
<dbReference type="GO" id="GO:0005737">
    <property type="term" value="C:cytoplasm"/>
    <property type="evidence" value="ECO:0007669"/>
    <property type="project" value="TreeGrafter"/>
</dbReference>
<name>A0A6S6TT43_9GAMM</name>
<comment type="catalytic activity">
    <reaction evidence="12">
        <text>ssDNA + n NTP = ssDNA/pppN(pN)n-1 hybrid + (n-1) diphosphate.</text>
        <dbReference type="EC" id="2.7.7.101"/>
    </reaction>
</comment>
<evidence type="ECO:0000256" key="12">
    <source>
        <dbReference type="HAMAP-Rule" id="MF_00974"/>
    </source>
</evidence>
<dbReference type="AlphaFoldDB" id="A0A6S6TT43"/>
<dbReference type="EC" id="2.7.7.101" evidence="12"/>
<dbReference type="Pfam" id="PF10410">
    <property type="entry name" value="DnaB_bind"/>
    <property type="match status" value="1"/>
</dbReference>
<dbReference type="SUPFAM" id="SSF57783">
    <property type="entry name" value="Zinc beta-ribbon"/>
    <property type="match status" value="1"/>
</dbReference>
<keyword evidence="7 12" id="KW-0863">Zinc-finger</keyword>
<dbReference type="NCBIfam" id="TIGR01391">
    <property type="entry name" value="dnaG"/>
    <property type="match status" value="1"/>
</dbReference>
<dbReference type="SMART" id="SM00766">
    <property type="entry name" value="DnaG_DnaB_bind"/>
    <property type="match status" value="1"/>
</dbReference>
<keyword evidence="11 12" id="KW-0804">Transcription</keyword>
<evidence type="ECO:0000256" key="2">
    <source>
        <dbReference type="ARBA" id="ARBA00022515"/>
    </source>
</evidence>
<dbReference type="PANTHER" id="PTHR30313">
    <property type="entry name" value="DNA PRIMASE"/>
    <property type="match status" value="1"/>
</dbReference>
<dbReference type="Pfam" id="PF13155">
    <property type="entry name" value="Toprim_2"/>
    <property type="match status" value="1"/>
</dbReference>
<evidence type="ECO:0000256" key="13">
    <source>
        <dbReference type="PIRNR" id="PIRNR002811"/>
    </source>
</evidence>
<dbReference type="SUPFAM" id="SSF56731">
    <property type="entry name" value="DNA primase core"/>
    <property type="match status" value="1"/>
</dbReference>
<keyword evidence="8 12" id="KW-0862">Zinc</keyword>
<keyword evidence="6 12" id="KW-0479">Metal-binding</keyword>
<dbReference type="InterPro" id="IPR002694">
    <property type="entry name" value="Znf_CHC2"/>
</dbReference>
<dbReference type="InterPro" id="IPR019475">
    <property type="entry name" value="DNA_primase_DnaB-bd"/>
</dbReference>
<dbReference type="Gene3D" id="3.40.1360.10">
    <property type="match status" value="1"/>
</dbReference>
<dbReference type="Gene3D" id="3.90.980.10">
    <property type="entry name" value="DNA primase, catalytic core, N-terminal domain"/>
    <property type="match status" value="1"/>
</dbReference>
<dbReference type="GO" id="GO:0003677">
    <property type="term" value="F:DNA binding"/>
    <property type="evidence" value="ECO:0007669"/>
    <property type="project" value="UniProtKB-KW"/>
</dbReference>
<evidence type="ECO:0000256" key="14">
    <source>
        <dbReference type="PIRSR" id="PIRSR002811-1"/>
    </source>
</evidence>
<keyword evidence="9" id="KW-0460">Magnesium</keyword>
<keyword evidence="2 12" id="KW-0639">Primosome</keyword>
<dbReference type="FunFam" id="3.90.580.10:FF:000001">
    <property type="entry name" value="DNA primase"/>
    <property type="match status" value="1"/>
</dbReference>
<dbReference type="GO" id="GO:0003899">
    <property type="term" value="F:DNA-directed RNA polymerase activity"/>
    <property type="evidence" value="ECO:0007669"/>
    <property type="project" value="UniProtKB-UniRule"/>
</dbReference>
<comment type="similarity">
    <text evidence="12 13">Belongs to the DnaG primase family.</text>
</comment>
<organism evidence="16">
    <name type="scientific">uncultured Thiotrichaceae bacterium</name>
    <dbReference type="NCBI Taxonomy" id="298394"/>
    <lineage>
        <taxon>Bacteria</taxon>
        <taxon>Pseudomonadati</taxon>
        <taxon>Pseudomonadota</taxon>
        <taxon>Gammaproteobacteria</taxon>
        <taxon>Thiotrichales</taxon>
        <taxon>Thiotrichaceae</taxon>
        <taxon>environmental samples</taxon>
    </lineage>
</organism>
<keyword evidence="5 12" id="KW-0235">DNA replication</keyword>
<dbReference type="InterPro" id="IPR036977">
    <property type="entry name" value="DNA_primase_Znf_CHC2"/>
</dbReference>
<dbReference type="Gene3D" id="3.90.580.10">
    <property type="entry name" value="Zinc finger, CHC2-type domain"/>
    <property type="match status" value="1"/>
</dbReference>